<evidence type="ECO:0000256" key="4">
    <source>
        <dbReference type="ARBA" id="ARBA00029447"/>
    </source>
</evidence>
<dbReference type="PANTHER" id="PTHR32089">
    <property type="entry name" value="METHYL-ACCEPTING CHEMOTAXIS PROTEIN MCPB"/>
    <property type="match status" value="1"/>
</dbReference>
<dbReference type="InterPro" id="IPR004089">
    <property type="entry name" value="MCPsignal_dom"/>
</dbReference>
<evidence type="ECO:0000256" key="6">
    <source>
        <dbReference type="SAM" id="Phobius"/>
    </source>
</evidence>
<keyword evidence="3 5" id="KW-0807">Transducer</keyword>
<dbReference type="Gene3D" id="1.10.287.950">
    <property type="entry name" value="Methyl-accepting chemotaxis protein"/>
    <property type="match status" value="1"/>
</dbReference>
<dbReference type="SMART" id="SM00283">
    <property type="entry name" value="MA"/>
    <property type="match status" value="1"/>
</dbReference>
<accession>A0ABZ1AYV1</accession>
<protein>
    <submittedName>
        <fullName evidence="9">Methyl-accepting chemotaxis protein</fullName>
    </submittedName>
</protein>
<dbReference type="PROSITE" id="PS50885">
    <property type="entry name" value="HAMP"/>
    <property type="match status" value="1"/>
</dbReference>
<dbReference type="PROSITE" id="PS50111">
    <property type="entry name" value="CHEMOTAXIS_TRANSDUC_2"/>
    <property type="match status" value="1"/>
</dbReference>
<keyword evidence="6" id="KW-0472">Membrane</keyword>
<dbReference type="SMART" id="SM00304">
    <property type="entry name" value="HAMP"/>
    <property type="match status" value="1"/>
</dbReference>
<dbReference type="InterPro" id="IPR003660">
    <property type="entry name" value="HAMP_dom"/>
</dbReference>
<evidence type="ECO:0000256" key="3">
    <source>
        <dbReference type="ARBA" id="ARBA00023224"/>
    </source>
</evidence>
<evidence type="ECO:0000259" key="8">
    <source>
        <dbReference type="PROSITE" id="PS50885"/>
    </source>
</evidence>
<dbReference type="PRINTS" id="PR00260">
    <property type="entry name" value="CHEMTRNSDUCR"/>
</dbReference>
<dbReference type="PANTHER" id="PTHR32089:SF112">
    <property type="entry name" value="LYSOZYME-LIKE PROTEIN-RELATED"/>
    <property type="match status" value="1"/>
</dbReference>
<name>A0ABZ1AYV1_9ACTN</name>
<keyword evidence="10" id="KW-1185">Reference proteome</keyword>
<feature type="domain" description="Methyl-accepting transducer" evidence="7">
    <location>
        <begin position="325"/>
        <end position="561"/>
    </location>
</feature>
<comment type="similarity">
    <text evidence="4">Belongs to the methyl-accepting chemotaxis (MCP) protein family.</text>
</comment>
<reference evidence="9 10" key="1">
    <citation type="submission" date="2023-12" db="EMBL/GenBank/DDBJ databases">
        <title>Blastococcus brunescens sp. nov., an actonobacterium isolated from sandstone collected in sahara desert.</title>
        <authorList>
            <person name="Gtari M."/>
            <person name="Ghodhbane F."/>
        </authorList>
    </citation>
    <scope>NUCLEOTIDE SEQUENCE [LARGE SCALE GENOMIC DNA]</scope>
    <source>
        <strain evidence="9 10">BMG 8361</strain>
    </source>
</reference>
<evidence type="ECO:0000259" key="7">
    <source>
        <dbReference type="PROSITE" id="PS50111"/>
    </source>
</evidence>
<evidence type="ECO:0000256" key="5">
    <source>
        <dbReference type="PROSITE-ProRule" id="PRU00284"/>
    </source>
</evidence>
<dbReference type="SUPFAM" id="SSF58104">
    <property type="entry name" value="Methyl-accepting chemotaxis protein (MCP) signaling domain"/>
    <property type="match status" value="1"/>
</dbReference>
<dbReference type="Proteomes" id="UP001324287">
    <property type="component" value="Chromosome"/>
</dbReference>
<feature type="domain" description="HAMP" evidence="8">
    <location>
        <begin position="261"/>
        <end position="313"/>
    </location>
</feature>
<evidence type="ECO:0000313" key="10">
    <source>
        <dbReference type="Proteomes" id="UP001324287"/>
    </source>
</evidence>
<proteinExistence type="inferred from homology"/>
<feature type="transmembrane region" description="Helical" evidence="6">
    <location>
        <begin position="67"/>
        <end position="87"/>
    </location>
</feature>
<evidence type="ECO:0000256" key="2">
    <source>
        <dbReference type="ARBA" id="ARBA00022989"/>
    </source>
</evidence>
<evidence type="ECO:0000256" key="1">
    <source>
        <dbReference type="ARBA" id="ARBA00022692"/>
    </source>
</evidence>
<dbReference type="InterPro" id="IPR004090">
    <property type="entry name" value="Chemotax_Me-accpt_rcpt"/>
</dbReference>
<keyword evidence="1 6" id="KW-0812">Transmembrane</keyword>
<dbReference type="RefSeq" id="WP_324275043.1">
    <property type="nucleotide sequence ID" value="NZ_CP141261.1"/>
</dbReference>
<dbReference type="Pfam" id="PF00015">
    <property type="entry name" value="MCPsignal"/>
    <property type="match status" value="1"/>
</dbReference>
<evidence type="ECO:0000313" key="9">
    <source>
        <dbReference type="EMBL" id="WRL63710.1"/>
    </source>
</evidence>
<dbReference type="Pfam" id="PF00672">
    <property type="entry name" value="HAMP"/>
    <property type="match status" value="1"/>
</dbReference>
<organism evidence="9 10">
    <name type="scientific">Blastococcus brunescens</name>
    <dbReference type="NCBI Taxonomy" id="1564165"/>
    <lineage>
        <taxon>Bacteria</taxon>
        <taxon>Bacillati</taxon>
        <taxon>Actinomycetota</taxon>
        <taxon>Actinomycetes</taxon>
        <taxon>Geodermatophilales</taxon>
        <taxon>Geodermatophilaceae</taxon>
        <taxon>Blastococcus</taxon>
    </lineage>
</organism>
<keyword evidence="2 6" id="KW-1133">Transmembrane helix</keyword>
<dbReference type="EMBL" id="CP141261">
    <property type="protein sequence ID" value="WRL63710.1"/>
    <property type="molecule type" value="Genomic_DNA"/>
</dbReference>
<gene>
    <name evidence="9" type="ORF">U6N30_29330</name>
</gene>
<feature type="transmembrane region" description="Helical" evidence="6">
    <location>
        <begin position="239"/>
        <end position="260"/>
    </location>
</feature>
<dbReference type="CDD" id="cd06225">
    <property type="entry name" value="HAMP"/>
    <property type="match status" value="1"/>
</dbReference>
<sequence length="576" mass="58976">MHITFRLTSGTETRAGAWSHNNDRVSTSDACITTSTSRTVVSESHPLSPATGRRAGWFADRPLAVKFGVLLGVVVLALGGVLGAVLIGNADVREANTSLEQLNQAEKLVLQLDTRASELKVDGFKTITREDPAAQLPELADDIATPQAMLAELATIPLTGRAAESVAGLSDAFGAYTDAISAWVDLAVADPVTMRGRWEEIQTANDLSDGAVGAAKDALAAESTLAQERLDDAIARSQLIGSSITLGGLVLIALVCWGTMRSITRPVQLVKASLEALAAGDLTKGTGVTAKDEVGQMAAALDAAQASLREVLSGVASSAHAVASSSEELSASSAQIAASAEETSTQSGVVASAAEEVSRSVETVAAGAEQMGASIREISQNAAEASEVANRAVDAAATTKVTVDKLGASSAEIGNVVKVITSIAEQTNLLALNATIEAARAGEAGKGFAVVANEVKELAQETAKATEDIAKRVLAIQGDTTAAVAAIDEISSIVAQISDRQTTIASAVEEQTATTSEMSRSVQEAAGGTGEIAANITGVSTAADSTTQALTQTRTAVDELSRMAADLRTTVGRFTY</sequence>